<dbReference type="PANTHER" id="PTHR46101">
    <property type="match status" value="1"/>
</dbReference>
<dbReference type="PANTHER" id="PTHR46101:SF2">
    <property type="entry name" value="SERINE DECARBOXYLASE"/>
    <property type="match status" value="1"/>
</dbReference>
<dbReference type="OrthoDB" id="2161780at2759"/>
<comment type="caution">
    <text evidence="3">The sequence shown here is derived from an EMBL/GenBank/DDBJ whole genome shotgun (WGS) entry which is preliminary data.</text>
</comment>
<dbReference type="EMBL" id="JADFTS010000005">
    <property type="protein sequence ID" value="KAF9607509.1"/>
    <property type="molecule type" value="Genomic_DNA"/>
</dbReference>
<reference evidence="3 4" key="1">
    <citation type="submission" date="2020-10" db="EMBL/GenBank/DDBJ databases">
        <title>The Coptis chinensis genome and diversification of protoberbering-type alkaloids.</title>
        <authorList>
            <person name="Wang B."/>
            <person name="Shu S."/>
            <person name="Song C."/>
            <person name="Liu Y."/>
        </authorList>
    </citation>
    <scope>NUCLEOTIDE SEQUENCE [LARGE SCALE GENOMIC DNA]</scope>
    <source>
        <strain evidence="3">HL-2020</strain>
        <tissue evidence="3">Leaf</tissue>
    </source>
</reference>
<evidence type="ECO:0000313" key="4">
    <source>
        <dbReference type="Proteomes" id="UP000631114"/>
    </source>
</evidence>
<name>A0A835LY66_9MAGN</name>
<accession>A0A835LY66</accession>
<evidence type="ECO:0000256" key="2">
    <source>
        <dbReference type="ARBA" id="ARBA00022793"/>
    </source>
</evidence>
<dbReference type="AlphaFoldDB" id="A0A835LY66"/>
<keyword evidence="4" id="KW-1185">Reference proteome</keyword>
<organism evidence="3 4">
    <name type="scientific">Coptis chinensis</name>
    <dbReference type="NCBI Taxonomy" id="261450"/>
    <lineage>
        <taxon>Eukaryota</taxon>
        <taxon>Viridiplantae</taxon>
        <taxon>Streptophyta</taxon>
        <taxon>Embryophyta</taxon>
        <taxon>Tracheophyta</taxon>
        <taxon>Spermatophyta</taxon>
        <taxon>Magnoliopsida</taxon>
        <taxon>Ranunculales</taxon>
        <taxon>Ranunculaceae</taxon>
        <taxon>Coptidoideae</taxon>
        <taxon>Coptis</taxon>
    </lineage>
</organism>
<gene>
    <name evidence="3" type="ORF">IFM89_036871</name>
</gene>
<sequence length="118" mass="13378">MYWMDRVKVNTPVSGEIGYADFKDKLQMNKEKPTIINVNIGIGAMLNELSKTGCFEWPQGEGVCRPVEISLPGNIAHVVVMPNITIDKLDDFLNELIEKHATWFHDGKPGLLLLQQRR</sequence>
<keyword evidence="2" id="KW-0456">Lyase</keyword>
<comment type="similarity">
    <text evidence="1">Belongs to the group II decarboxylase family.</text>
</comment>
<dbReference type="GO" id="GO:0016831">
    <property type="term" value="F:carboxy-lyase activity"/>
    <property type="evidence" value="ECO:0007669"/>
    <property type="project" value="UniProtKB-KW"/>
</dbReference>
<dbReference type="Proteomes" id="UP000631114">
    <property type="component" value="Unassembled WGS sequence"/>
</dbReference>
<protein>
    <submittedName>
        <fullName evidence="3">Uncharacterized protein</fullName>
    </submittedName>
</protein>
<evidence type="ECO:0000256" key="1">
    <source>
        <dbReference type="ARBA" id="ARBA00009533"/>
    </source>
</evidence>
<evidence type="ECO:0000313" key="3">
    <source>
        <dbReference type="EMBL" id="KAF9607509.1"/>
    </source>
</evidence>
<keyword evidence="2" id="KW-0210">Decarboxylase</keyword>
<dbReference type="InterPro" id="IPR051151">
    <property type="entry name" value="Group_II_Decarboxylase"/>
</dbReference>
<proteinExistence type="inferred from homology"/>